<dbReference type="InterPro" id="IPR007138">
    <property type="entry name" value="ABM_dom"/>
</dbReference>
<dbReference type="Proteomes" id="UP000503540">
    <property type="component" value="Chromosome"/>
</dbReference>
<dbReference type="KEGG" id="nah:F5544_10690"/>
<dbReference type="Gene3D" id="3.30.70.100">
    <property type="match status" value="1"/>
</dbReference>
<feature type="domain" description="ABM" evidence="1">
    <location>
        <begin position="1"/>
        <end position="71"/>
    </location>
</feature>
<dbReference type="InterPro" id="IPR011008">
    <property type="entry name" value="Dimeric_a/b-barrel"/>
</dbReference>
<dbReference type="Pfam" id="PF03992">
    <property type="entry name" value="ABM"/>
    <property type="match status" value="1"/>
</dbReference>
<keyword evidence="2" id="KW-0503">Monooxygenase</keyword>
<protein>
    <submittedName>
        <fullName evidence="2">Antibiotic biosynthesis monooxygenase</fullName>
    </submittedName>
</protein>
<organism evidence="2 3">
    <name type="scientific">Nocardia arthritidis</name>
    <dbReference type="NCBI Taxonomy" id="228602"/>
    <lineage>
        <taxon>Bacteria</taxon>
        <taxon>Bacillati</taxon>
        <taxon>Actinomycetota</taxon>
        <taxon>Actinomycetes</taxon>
        <taxon>Mycobacteriales</taxon>
        <taxon>Nocardiaceae</taxon>
        <taxon>Nocardia</taxon>
    </lineage>
</organism>
<gene>
    <name evidence="2" type="ORF">F5544_10690</name>
</gene>
<evidence type="ECO:0000313" key="2">
    <source>
        <dbReference type="EMBL" id="QIS10034.1"/>
    </source>
</evidence>
<accession>A0A6G9YA54</accession>
<dbReference type="EMBL" id="CP046172">
    <property type="protein sequence ID" value="QIS10034.1"/>
    <property type="molecule type" value="Genomic_DNA"/>
</dbReference>
<dbReference type="RefSeq" id="WP_167473067.1">
    <property type="nucleotide sequence ID" value="NZ_CP046172.1"/>
</dbReference>
<reference evidence="2 3" key="1">
    <citation type="journal article" date="2019" name="ACS Chem. Biol.">
        <title>Identification and Mobilization of a Cryptic Antibiotic Biosynthesis Gene Locus from a Human-Pathogenic Nocardia Isolate.</title>
        <authorList>
            <person name="Herisse M."/>
            <person name="Ishida K."/>
            <person name="Porter J.L."/>
            <person name="Howden B."/>
            <person name="Hertweck C."/>
            <person name="Stinear T.P."/>
            <person name="Pidot S.J."/>
        </authorList>
    </citation>
    <scope>NUCLEOTIDE SEQUENCE [LARGE SCALE GENOMIC DNA]</scope>
    <source>
        <strain evidence="2 3">AUSMDU00012717</strain>
    </source>
</reference>
<evidence type="ECO:0000313" key="3">
    <source>
        <dbReference type="Proteomes" id="UP000503540"/>
    </source>
</evidence>
<dbReference type="GO" id="GO:0004497">
    <property type="term" value="F:monooxygenase activity"/>
    <property type="evidence" value="ECO:0007669"/>
    <property type="project" value="UniProtKB-KW"/>
</dbReference>
<keyword evidence="2" id="KW-0560">Oxidoreductase</keyword>
<sequence length="99" mass="11128">MVTLVNTLTVTGDPAEFEAVTENLTAYMRQQPGYLRYQLLRSIRRANVYVEIAHWTDADSHRQAVQSAGFRSRVEPLGAIATVDPDMYELVREGEAGQD</sequence>
<dbReference type="SUPFAM" id="SSF54909">
    <property type="entry name" value="Dimeric alpha+beta barrel"/>
    <property type="match status" value="1"/>
</dbReference>
<keyword evidence="3" id="KW-1185">Reference proteome</keyword>
<proteinExistence type="predicted"/>
<dbReference type="AlphaFoldDB" id="A0A6G9YA54"/>
<name>A0A6G9YA54_9NOCA</name>
<evidence type="ECO:0000259" key="1">
    <source>
        <dbReference type="Pfam" id="PF03992"/>
    </source>
</evidence>